<sequence>MTGLQQLLAFSRTARLGSFAAAARELGCAPSTLAKSVARLEGALGVKLFHRTTRQVSLTPDGEHLFHRCERVLAEVDELQAEAAGSRGTVSGTLRLDAPLTYGRRVLMPLLARLLQAHPGLQLDLRLRDSYADLAREGLDAAIRVGELRDSSLVARRFDWQHQVLVASPGYLASRGRPTHTDALRAHAAIVFRQPDTGRGRAWQLSGPHGDLAWSPSPQVQVNDGEGMVAAAVAGLGVAQVPDNMVVGELESGALVELLPECRPPAMPISIVMPSARLQPPRVRALVALLETLHGH</sequence>
<dbReference type="Gene3D" id="3.40.190.290">
    <property type="match status" value="1"/>
</dbReference>
<protein>
    <submittedName>
        <fullName evidence="6">LysR family transcriptional regulator</fullName>
    </submittedName>
</protein>
<dbReference type="InterPro" id="IPR005119">
    <property type="entry name" value="LysR_subst-bd"/>
</dbReference>
<evidence type="ECO:0000313" key="6">
    <source>
        <dbReference type="EMBL" id="AOZ06287.1"/>
    </source>
</evidence>
<name>A0A1D9I2F1_9BURK</name>
<dbReference type="InterPro" id="IPR036390">
    <property type="entry name" value="WH_DNA-bd_sf"/>
</dbReference>
<dbReference type="InterPro" id="IPR058163">
    <property type="entry name" value="LysR-type_TF_proteobact-type"/>
</dbReference>
<dbReference type="Pfam" id="PF00126">
    <property type="entry name" value="HTH_1"/>
    <property type="match status" value="1"/>
</dbReference>
<dbReference type="SUPFAM" id="SSF46785">
    <property type="entry name" value="Winged helix' DNA-binding domain"/>
    <property type="match status" value="1"/>
</dbReference>
<evidence type="ECO:0000256" key="3">
    <source>
        <dbReference type="ARBA" id="ARBA00023125"/>
    </source>
</evidence>
<proteinExistence type="inferred from homology"/>
<organism evidence="6 7">
    <name type="scientific">Cupriavidus malaysiensis</name>
    <dbReference type="NCBI Taxonomy" id="367825"/>
    <lineage>
        <taxon>Bacteria</taxon>
        <taxon>Pseudomonadati</taxon>
        <taxon>Pseudomonadota</taxon>
        <taxon>Betaproteobacteria</taxon>
        <taxon>Burkholderiales</taxon>
        <taxon>Burkholderiaceae</taxon>
        <taxon>Cupriavidus</taxon>
    </lineage>
</organism>
<dbReference type="CDD" id="cd08422">
    <property type="entry name" value="PBP2_CrgA_like"/>
    <property type="match status" value="1"/>
</dbReference>
<dbReference type="EMBL" id="CP017754">
    <property type="protein sequence ID" value="AOZ06287.1"/>
    <property type="molecule type" value="Genomic_DNA"/>
</dbReference>
<dbReference type="Gene3D" id="1.10.10.10">
    <property type="entry name" value="Winged helix-like DNA-binding domain superfamily/Winged helix DNA-binding domain"/>
    <property type="match status" value="1"/>
</dbReference>
<dbReference type="InterPro" id="IPR000847">
    <property type="entry name" value="LysR_HTH_N"/>
</dbReference>
<dbReference type="PANTHER" id="PTHR30537:SF5">
    <property type="entry name" value="HTH-TYPE TRANSCRIPTIONAL ACTIVATOR TTDR-RELATED"/>
    <property type="match status" value="1"/>
</dbReference>
<evidence type="ECO:0000256" key="1">
    <source>
        <dbReference type="ARBA" id="ARBA00009437"/>
    </source>
</evidence>
<dbReference type="Proteomes" id="UP000177515">
    <property type="component" value="Chromosome 1"/>
</dbReference>
<dbReference type="RefSeq" id="WP_071069402.1">
    <property type="nucleotide sequence ID" value="NZ_CP017754.1"/>
</dbReference>
<evidence type="ECO:0000256" key="2">
    <source>
        <dbReference type="ARBA" id="ARBA00023015"/>
    </source>
</evidence>
<dbReference type="SUPFAM" id="SSF53850">
    <property type="entry name" value="Periplasmic binding protein-like II"/>
    <property type="match status" value="1"/>
</dbReference>
<accession>A0A1D9I2F1</accession>
<evidence type="ECO:0000259" key="5">
    <source>
        <dbReference type="PROSITE" id="PS50931"/>
    </source>
</evidence>
<evidence type="ECO:0000256" key="4">
    <source>
        <dbReference type="ARBA" id="ARBA00023163"/>
    </source>
</evidence>
<comment type="similarity">
    <text evidence="1">Belongs to the LysR transcriptional regulatory family.</text>
</comment>
<dbReference type="Pfam" id="PF03466">
    <property type="entry name" value="LysR_substrate"/>
    <property type="match status" value="1"/>
</dbReference>
<keyword evidence="4" id="KW-0804">Transcription</keyword>
<feature type="domain" description="HTH lysR-type" evidence="5">
    <location>
        <begin position="1"/>
        <end position="59"/>
    </location>
</feature>
<keyword evidence="7" id="KW-1185">Reference proteome</keyword>
<dbReference type="PANTHER" id="PTHR30537">
    <property type="entry name" value="HTH-TYPE TRANSCRIPTIONAL REGULATOR"/>
    <property type="match status" value="1"/>
</dbReference>
<keyword evidence="3" id="KW-0238">DNA-binding</keyword>
<evidence type="ECO:0000313" key="7">
    <source>
        <dbReference type="Proteomes" id="UP000177515"/>
    </source>
</evidence>
<dbReference type="PROSITE" id="PS50931">
    <property type="entry name" value="HTH_LYSR"/>
    <property type="match status" value="1"/>
</dbReference>
<gene>
    <name evidence="6" type="ORF">BKK80_10910</name>
</gene>
<dbReference type="InterPro" id="IPR036388">
    <property type="entry name" value="WH-like_DNA-bd_sf"/>
</dbReference>
<keyword evidence="2" id="KW-0805">Transcription regulation</keyword>
<reference evidence="6 7" key="1">
    <citation type="submission" date="2016-10" db="EMBL/GenBank/DDBJ databases">
        <title>Complete genome sequences of three Cupriavidus strains isolated from various Malaysian environments.</title>
        <authorList>
            <person name="Abdullah A.A.-A."/>
            <person name="Shafie N.A.H."/>
            <person name="Lau N.S."/>
        </authorList>
    </citation>
    <scope>NUCLEOTIDE SEQUENCE [LARGE SCALE GENOMIC DNA]</scope>
    <source>
        <strain evidence="6 7">USMAA1020</strain>
    </source>
</reference>